<feature type="compositionally biased region" description="Basic and acidic residues" evidence="1">
    <location>
        <begin position="123"/>
        <end position="146"/>
    </location>
</feature>
<keyword evidence="3" id="KW-1185">Reference proteome</keyword>
<organism evidence="2 3">
    <name type="scientific">Yinghuangia aomiensis</name>
    <dbReference type="NCBI Taxonomy" id="676205"/>
    <lineage>
        <taxon>Bacteria</taxon>
        <taxon>Bacillati</taxon>
        <taxon>Actinomycetota</taxon>
        <taxon>Actinomycetes</taxon>
        <taxon>Kitasatosporales</taxon>
        <taxon>Streptomycetaceae</taxon>
        <taxon>Yinghuangia</taxon>
    </lineage>
</organism>
<evidence type="ECO:0000256" key="1">
    <source>
        <dbReference type="SAM" id="MobiDB-lite"/>
    </source>
</evidence>
<accession>A0ABP9IAF8</accession>
<name>A0ABP9IAF8_9ACTN</name>
<sequence length="169" mass="18211">MKVPEIRIRPMMIPGVARNAANLDQGPGILRECCQSCAPNCTACADSLSTVANGPAVLWIPSFTAAGDSTGTMLLTLIRPASDPRPRSVPHLPGRRRARGRGEAREAGKTRESPGKPGKTRRTARERATKHRSAADSPDRPRELDRISGVLRTCVYAGLSQFRGRGTKT</sequence>
<protein>
    <submittedName>
        <fullName evidence="2">Uncharacterized protein</fullName>
    </submittedName>
</protein>
<proteinExistence type="predicted"/>
<feature type="compositionally biased region" description="Basic and acidic residues" evidence="1">
    <location>
        <begin position="100"/>
        <end position="114"/>
    </location>
</feature>
<comment type="caution">
    <text evidence="2">The sequence shown here is derived from an EMBL/GenBank/DDBJ whole genome shotgun (WGS) entry which is preliminary data.</text>
</comment>
<feature type="region of interest" description="Disordered" evidence="1">
    <location>
        <begin position="79"/>
        <end position="147"/>
    </location>
</feature>
<evidence type="ECO:0000313" key="3">
    <source>
        <dbReference type="Proteomes" id="UP001500466"/>
    </source>
</evidence>
<gene>
    <name evidence="2" type="ORF">GCM10023205_76170</name>
</gene>
<dbReference type="Proteomes" id="UP001500466">
    <property type="component" value="Unassembled WGS sequence"/>
</dbReference>
<dbReference type="EMBL" id="BAABHS010000047">
    <property type="protein sequence ID" value="GAA4992412.1"/>
    <property type="molecule type" value="Genomic_DNA"/>
</dbReference>
<evidence type="ECO:0000313" key="2">
    <source>
        <dbReference type="EMBL" id="GAA4992412.1"/>
    </source>
</evidence>
<reference evidence="3" key="1">
    <citation type="journal article" date="2019" name="Int. J. Syst. Evol. Microbiol.">
        <title>The Global Catalogue of Microorganisms (GCM) 10K type strain sequencing project: providing services to taxonomists for standard genome sequencing and annotation.</title>
        <authorList>
            <consortium name="The Broad Institute Genomics Platform"/>
            <consortium name="The Broad Institute Genome Sequencing Center for Infectious Disease"/>
            <person name="Wu L."/>
            <person name="Ma J."/>
        </authorList>
    </citation>
    <scope>NUCLEOTIDE SEQUENCE [LARGE SCALE GENOMIC DNA]</scope>
    <source>
        <strain evidence="3">JCM 17986</strain>
    </source>
</reference>